<dbReference type="InterPro" id="IPR017459">
    <property type="entry name" value="Glycosyl_Trfase_fam3_N_dom"/>
</dbReference>
<dbReference type="GO" id="GO:0005829">
    <property type="term" value="C:cytosol"/>
    <property type="evidence" value="ECO:0007669"/>
    <property type="project" value="TreeGrafter"/>
</dbReference>
<dbReference type="PANTHER" id="PTHR43285">
    <property type="entry name" value="ANTHRANILATE PHOSPHORIBOSYLTRANSFERASE"/>
    <property type="match status" value="1"/>
</dbReference>
<comment type="function">
    <text evidence="9">Catalyzes the transfer of the phosphoribosyl group of 5-phosphorylribose-1-pyrophosphate (PRPP) to anthranilate to yield N-(5'-phosphoribosyl)-anthranilate (PRA).</text>
</comment>
<comment type="cofactor">
    <cofactor evidence="9">
        <name>Mg(2+)</name>
        <dbReference type="ChEBI" id="CHEBI:18420"/>
    </cofactor>
    <text evidence="9">Binds 2 magnesium ions per monomer.</text>
</comment>
<dbReference type="GO" id="GO:0000162">
    <property type="term" value="P:L-tryptophan biosynthetic process"/>
    <property type="evidence" value="ECO:0007669"/>
    <property type="project" value="UniProtKB-UniRule"/>
</dbReference>
<dbReference type="Pfam" id="PF02885">
    <property type="entry name" value="Glycos_trans_3N"/>
    <property type="match status" value="1"/>
</dbReference>
<keyword evidence="9" id="KW-0460">Magnesium</keyword>
<dbReference type="GO" id="GO:0004048">
    <property type="term" value="F:anthranilate phosphoribosyltransferase activity"/>
    <property type="evidence" value="ECO:0007669"/>
    <property type="project" value="UniProtKB-UniRule"/>
</dbReference>
<feature type="binding site" evidence="9">
    <location>
        <begin position="91"/>
        <end position="94"/>
    </location>
    <ligand>
        <name>5-phospho-alpha-D-ribose 1-diphosphate</name>
        <dbReference type="ChEBI" id="CHEBI:58017"/>
    </ligand>
</feature>
<feature type="domain" description="Glycosyl transferase family 3 N-terminal" evidence="11">
    <location>
        <begin position="8"/>
        <end position="64"/>
    </location>
</feature>
<gene>
    <name evidence="9 12" type="primary">trpD</name>
    <name evidence="12" type="ORF">ISQ63_01385</name>
</gene>
<keyword evidence="2 9" id="KW-0028">Amino-acid biosynthesis</keyword>
<dbReference type="AlphaFoldDB" id="A0A937LFH3"/>
<dbReference type="HAMAP" id="MF_00211">
    <property type="entry name" value="TrpD"/>
    <property type="match status" value="1"/>
</dbReference>
<keyword evidence="4 9" id="KW-0808">Transferase</keyword>
<feature type="binding site" evidence="9">
    <location>
        <begin position="109"/>
        <end position="117"/>
    </location>
    <ligand>
        <name>5-phospho-alpha-D-ribose 1-diphosphate</name>
        <dbReference type="ChEBI" id="CHEBI:58017"/>
    </ligand>
</feature>
<name>A0A937LFH3_9GAMM</name>
<evidence type="ECO:0000256" key="4">
    <source>
        <dbReference type="ARBA" id="ARBA00022679"/>
    </source>
</evidence>
<keyword evidence="5 9" id="KW-0822">Tryptophan biosynthesis</keyword>
<dbReference type="NCBIfam" id="TIGR01245">
    <property type="entry name" value="trpD"/>
    <property type="match status" value="1"/>
</dbReference>
<feature type="binding site" evidence="9">
    <location>
        <position position="121"/>
    </location>
    <ligand>
        <name>5-phospho-alpha-D-ribose 1-diphosphate</name>
        <dbReference type="ChEBI" id="CHEBI:58017"/>
    </ligand>
</feature>
<evidence type="ECO:0000256" key="7">
    <source>
        <dbReference type="ARBA" id="ARBA00052328"/>
    </source>
</evidence>
<proteinExistence type="inferred from homology"/>
<feature type="binding site" evidence="9">
    <location>
        <position position="112"/>
    </location>
    <ligand>
        <name>anthranilate</name>
        <dbReference type="ChEBI" id="CHEBI:16567"/>
        <label>1</label>
    </ligand>
</feature>
<protein>
    <recommendedName>
        <fullName evidence="9">Anthranilate phosphoribosyltransferase</fullName>
        <ecNumber evidence="9">2.4.2.18</ecNumber>
    </recommendedName>
</protein>
<comment type="caution">
    <text evidence="12">The sequence shown here is derived from an EMBL/GenBank/DDBJ whole genome shotgun (WGS) entry which is preliminary data.</text>
</comment>
<evidence type="ECO:0000259" key="10">
    <source>
        <dbReference type="Pfam" id="PF00591"/>
    </source>
</evidence>
<evidence type="ECO:0000256" key="9">
    <source>
        <dbReference type="HAMAP-Rule" id="MF_00211"/>
    </source>
</evidence>
<reference evidence="12" key="1">
    <citation type="submission" date="2020-10" db="EMBL/GenBank/DDBJ databases">
        <title>Microbiome of the Black Sea water column analyzed by genome centric metagenomics.</title>
        <authorList>
            <person name="Cabello-Yeves P.J."/>
            <person name="Callieri C."/>
            <person name="Picazo A."/>
            <person name="Mehrshad M."/>
            <person name="Haro-Moreno J.M."/>
            <person name="Roda-Garcia J."/>
            <person name="Dzembekova N."/>
            <person name="Slabakova V."/>
            <person name="Slabakova N."/>
            <person name="Moncheva S."/>
            <person name="Rodriguez-Valera F."/>
        </authorList>
    </citation>
    <scope>NUCLEOTIDE SEQUENCE</scope>
    <source>
        <strain evidence="12">BS307-5m-G49</strain>
    </source>
</reference>
<dbReference type="Gene3D" id="3.40.1030.10">
    <property type="entry name" value="Nucleoside phosphorylase/phosphoribosyltransferase catalytic domain"/>
    <property type="match status" value="1"/>
</dbReference>
<accession>A0A937LFH3</accession>
<dbReference type="Pfam" id="PF00591">
    <property type="entry name" value="Glycos_transf_3"/>
    <property type="match status" value="1"/>
</dbReference>
<dbReference type="Gene3D" id="1.20.970.10">
    <property type="entry name" value="Transferase, Pyrimidine Nucleoside Phosphorylase, Chain C"/>
    <property type="match status" value="1"/>
</dbReference>
<comment type="caution">
    <text evidence="9">Lacks conserved residue(s) required for the propagation of feature annotation.</text>
</comment>
<feature type="binding site" evidence="9">
    <location>
        <position position="227"/>
    </location>
    <ligand>
        <name>Mg(2+)</name>
        <dbReference type="ChEBI" id="CHEBI:18420"/>
        <label>2</label>
    </ligand>
</feature>
<comment type="subunit">
    <text evidence="9">Homodimer.</text>
</comment>
<evidence type="ECO:0000259" key="11">
    <source>
        <dbReference type="Pfam" id="PF02885"/>
    </source>
</evidence>
<dbReference type="InterPro" id="IPR005940">
    <property type="entry name" value="Anthranilate_Pribosyl_Tfrase"/>
</dbReference>
<feature type="binding site" evidence="9">
    <location>
        <position position="167"/>
    </location>
    <ligand>
        <name>anthranilate</name>
        <dbReference type="ChEBI" id="CHEBI:16567"/>
        <label>2</label>
    </ligand>
</feature>
<feature type="binding site" evidence="9">
    <location>
        <position position="81"/>
    </location>
    <ligand>
        <name>anthranilate</name>
        <dbReference type="ChEBI" id="CHEBI:16567"/>
        <label>1</label>
    </ligand>
</feature>
<dbReference type="Proteomes" id="UP000744438">
    <property type="component" value="Unassembled WGS sequence"/>
</dbReference>
<dbReference type="GO" id="GO:0000287">
    <property type="term" value="F:magnesium ion binding"/>
    <property type="evidence" value="ECO:0007669"/>
    <property type="project" value="UniProtKB-UniRule"/>
</dbReference>
<comment type="similarity">
    <text evidence="9">Belongs to the anthranilate phosphoribosyltransferase family.</text>
</comment>
<feature type="binding site" evidence="9">
    <location>
        <position position="226"/>
    </location>
    <ligand>
        <name>Mg(2+)</name>
        <dbReference type="ChEBI" id="CHEBI:18420"/>
        <label>2</label>
    </ligand>
</feature>
<dbReference type="InterPro" id="IPR000312">
    <property type="entry name" value="Glycosyl_Trfase_fam3"/>
</dbReference>
<feature type="domain" description="Glycosyl transferase family 3" evidence="10">
    <location>
        <begin position="74"/>
        <end position="324"/>
    </location>
</feature>
<dbReference type="EMBL" id="JADHQC010000004">
    <property type="protein sequence ID" value="MBL6811518.1"/>
    <property type="molecule type" value="Genomic_DNA"/>
</dbReference>
<evidence type="ECO:0000313" key="13">
    <source>
        <dbReference type="Proteomes" id="UP000744438"/>
    </source>
</evidence>
<evidence type="ECO:0000256" key="8">
    <source>
        <dbReference type="ARBA" id="ARBA00061188"/>
    </source>
</evidence>
<evidence type="ECO:0000256" key="6">
    <source>
        <dbReference type="ARBA" id="ARBA00023141"/>
    </source>
</evidence>
<dbReference type="InterPro" id="IPR035902">
    <property type="entry name" value="Nuc_phospho_transferase"/>
</dbReference>
<sequence length="343" mass="37109">MNSAEIISKVSSKNLSQEETAYVMQEIFIGKISDQEIENFLLSLSGKGETSDELTGAVLAMRAASLKVDLKEKDNLVDCCGTGGLGKSMMNVSTTAGLVSAAAKIKIAKHGNRTATGKSGSADVLEAANVNLSLSPNQVAKCIEEIGIGFMFAQNFHPGMKYVMPIRKRIADKTIFNLLGPLTNPAGAKRQCIGVYDSKWVLPVAETLKNLGTIKAMVFHSKDGLDEISSVDKTFVAELENNKIKEYEIDPKDFDIHHDDLNDLQIDSPSQSLELIKTTLQNKGFKSGEDITSLNSAAVIYVSDLVTSFEKAFEIAIDVIKSGSGLDKLRELATFSNNFNESA</sequence>
<evidence type="ECO:0000313" key="12">
    <source>
        <dbReference type="EMBL" id="MBL6811518.1"/>
    </source>
</evidence>
<dbReference type="InterPro" id="IPR036320">
    <property type="entry name" value="Glycosyl_Trfase_fam3_N_dom_sf"/>
</dbReference>
<dbReference type="EC" id="2.4.2.18" evidence="9"/>
<evidence type="ECO:0000256" key="5">
    <source>
        <dbReference type="ARBA" id="ARBA00022822"/>
    </source>
</evidence>
<comment type="pathway">
    <text evidence="1 9">Amino-acid biosynthesis; L-tryptophan biosynthesis; L-tryptophan from chorismate: step 2/5.</text>
</comment>
<keyword evidence="6 9" id="KW-0057">Aromatic amino acid biosynthesis</keyword>
<comment type="catalytic activity">
    <reaction evidence="7 9">
        <text>N-(5-phospho-beta-D-ribosyl)anthranilate + diphosphate = 5-phospho-alpha-D-ribose 1-diphosphate + anthranilate</text>
        <dbReference type="Rhea" id="RHEA:11768"/>
        <dbReference type="ChEBI" id="CHEBI:16567"/>
        <dbReference type="ChEBI" id="CHEBI:18277"/>
        <dbReference type="ChEBI" id="CHEBI:33019"/>
        <dbReference type="ChEBI" id="CHEBI:58017"/>
        <dbReference type="EC" id="2.4.2.18"/>
    </reaction>
</comment>
<dbReference type="PANTHER" id="PTHR43285:SF2">
    <property type="entry name" value="ANTHRANILATE PHOSPHORIBOSYLTRANSFERASE"/>
    <property type="match status" value="1"/>
</dbReference>
<keyword evidence="3 9" id="KW-0328">Glycosyltransferase</keyword>
<feature type="binding site" evidence="9">
    <location>
        <position position="93"/>
    </location>
    <ligand>
        <name>Mg(2+)</name>
        <dbReference type="ChEBI" id="CHEBI:18420"/>
        <label>1</label>
    </ligand>
</feature>
<organism evidence="12 13">
    <name type="scientific">SAR86 cluster bacterium</name>
    <dbReference type="NCBI Taxonomy" id="2030880"/>
    <lineage>
        <taxon>Bacteria</taxon>
        <taxon>Pseudomonadati</taxon>
        <taxon>Pseudomonadota</taxon>
        <taxon>Gammaproteobacteria</taxon>
        <taxon>SAR86 cluster</taxon>
    </lineage>
</organism>
<evidence type="ECO:0000256" key="3">
    <source>
        <dbReference type="ARBA" id="ARBA00022676"/>
    </source>
</evidence>
<evidence type="ECO:0000256" key="2">
    <source>
        <dbReference type="ARBA" id="ARBA00022605"/>
    </source>
</evidence>
<dbReference type="FunFam" id="3.40.1030.10:FF:000002">
    <property type="entry name" value="Anthranilate phosphoribosyltransferase"/>
    <property type="match status" value="1"/>
</dbReference>
<comment type="similarity">
    <text evidence="8">In the C-terminal section; belongs to the anthranilate phosphoribosyltransferase family.</text>
</comment>
<dbReference type="SUPFAM" id="SSF47648">
    <property type="entry name" value="Nucleoside phosphorylase/phosphoribosyltransferase N-terminal domain"/>
    <property type="match status" value="1"/>
</dbReference>
<evidence type="ECO:0000256" key="1">
    <source>
        <dbReference type="ARBA" id="ARBA00004907"/>
    </source>
</evidence>
<keyword evidence="9" id="KW-0479">Metal-binding</keyword>
<dbReference type="SUPFAM" id="SSF52418">
    <property type="entry name" value="Nucleoside phosphorylase/phosphoribosyltransferase catalytic domain"/>
    <property type="match status" value="1"/>
</dbReference>
<feature type="binding site" evidence="9">
    <location>
        <position position="81"/>
    </location>
    <ligand>
        <name>5-phospho-alpha-D-ribose 1-diphosphate</name>
        <dbReference type="ChEBI" id="CHEBI:58017"/>
    </ligand>
</feature>
<feature type="binding site" evidence="9">
    <location>
        <position position="227"/>
    </location>
    <ligand>
        <name>Mg(2+)</name>
        <dbReference type="ChEBI" id="CHEBI:18420"/>
        <label>1</label>
    </ligand>
</feature>